<dbReference type="EMBL" id="JBHFEH010000032">
    <property type="protein sequence ID" value="KAL2051828.1"/>
    <property type="molecule type" value="Genomic_DNA"/>
</dbReference>
<protein>
    <submittedName>
        <fullName evidence="2">Uncharacterized protein</fullName>
    </submittedName>
</protein>
<evidence type="ECO:0000313" key="3">
    <source>
        <dbReference type="Proteomes" id="UP001590951"/>
    </source>
</evidence>
<dbReference type="PANTHER" id="PTHR28272:SF1">
    <property type="entry name" value="RIBONUCLEASES P_MRP PROTEIN SUBUNIT POP3"/>
    <property type="match status" value="1"/>
</dbReference>
<sequence length="287" mass="31719">MTPKTASTARKPKTMFSLESPYTEVKWPVISTEDQNTVLELLCSLLSPIGELRSQHVVLSKGKRKRKRKREQERAVTDEERKSSETEASRASPPAPPEVQEHLTIGFNTTTKYLESLVQRSSLPSQVPSSDNAPDVKAPTRSPSENSSSRPLAIVFAPHSDQFSIMYSHLPLLTKTASLASSSSPSGRLVMLPKGAEERLGAILSVPRVGLIGLIDGALESKVLIEFIRERVPQVEVPWVQETMAGAYLPVKINEIETSAPVESKRKGQPRPSKKQRRIIHIRDCIA</sequence>
<keyword evidence="3" id="KW-1185">Reference proteome</keyword>
<dbReference type="Pfam" id="PF08228">
    <property type="entry name" value="RNase_P_pop3"/>
    <property type="match status" value="1"/>
</dbReference>
<evidence type="ECO:0000313" key="2">
    <source>
        <dbReference type="EMBL" id="KAL2051828.1"/>
    </source>
</evidence>
<dbReference type="Proteomes" id="UP001590951">
    <property type="component" value="Unassembled WGS sequence"/>
</dbReference>
<feature type="region of interest" description="Disordered" evidence="1">
    <location>
        <begin position="58"/>
        <end position="102"/>
    </location>
</feature>
<dbReference type="PANTHER" id="PTHR28272">
    <property type="entry name" value="RIBONUCLEASES P/MRP PROTEIN SUBUNIT POP3"/>
    <property type="match status" value="1"/>
</dbReference>
<gene>
    <name evidence="2" type="ORF">ABVK25_007984</name>
</gene>
<reference evidence="2 3" key="1">
    <citation type="submission" date="2024-09" db="EMBL/GenBank/DDBJ databases">
        <title>Rethinking Asexuality: The Enigmatic Case of Functional Sexual Genes in Lepraria (Stereocaulaceae).</title>
        <authorList>
            <person name="Doellman M."/>
            <person name="Sun Y."/>
            <person name="Barcenas-Pena A."/>
            <person name="Lumbsch H.T."/>
            <person name="Grewe F."/>
        </authorList>
    </citation>
    <scope>NUCLEOTIDE SEQUENCE [LARGE SCALE GENOMIC DNA]</scope>
    <source>
        <strain evidence="2 3">Grewe 0041</strain>
    </source>
</reference>
<accession>A0ABR4B357</accession>
<name>A0ABR4B357_9LECA</name>
<feature type="compositionally biased region" description="Polar residues" evidence="1">
    <location>
        <begin position="120"/>
        <end position="132"/>
    </location>
</feature>
<feature type="region of interest" description="Disordered" evidence="1">
    <location>
        <begin position="120"/>
        <end position="150"/>
    </location>
</feature>
<evidence type="ECO:0000256" key="1">
    <source>
        <dbReference type="SAM" id="MobiDB-lite"/>
    </source>
</evidence>
<organism evidence="2 3">
    <name type="scientific">Lepraria finkii</name>
    <dbReference type="NCBI Taxonomy" id="1340010"/>
    <lineage>
        <taxon>Eukaryota</taxon>
        <taxon>Fungi</taxon>
        <taxon>Dikarya</taxon>
        <taxon>Ascomycota</taxon>
        <taxon>Pezizomycotina</taxon>
        <taxon>Lecanoromycetes</taxon>
        <taxon>OSLEUM clade</taxon>
        <taxon>Lecanoromycetidae</taxon>
        <taxon>Lecanorales</taxon>
        <taxon>Lecanorineae</taxon>
        <taxon>Stereocaulaceae</taxon>
        <taxon>Lepraria</taxon>
    </lineage>
</organism>
<comment type="caution">
    <text evidence="2">The sequence shown here is derived from an EMBL/GenBank/DDBJ whole genome shotgun (WGS) entry which is preliminary data.</text>
</comment>
<proteinExistence type="predicted"/>
<feature type="compositionally biased region" description="Basic and acidic residues" evidence="1">
    <location>
        <begin position="70"/>
        <end position="88"/>
    </location>
</feature>
<feature type="compositionally biased region" description="Polar residues" evidence="1">
    <location>
        <begin position="141"/>
        <end position="150"/>
    </location>
</feature>
<dbReference type="InterPro" id="IPR013241">
    <property type="entry name" value="RNase_P_Pop3"/>
</dbReference>